<dbReference type="Gene3D" id="1.20.1060.20">
    <property type="match status" value="1"/>
</dbReference>
<gene>
    <name evidence="6" type="primary">smc</name>
    <name evidence="8" type="ORF">A3I29_01805</name>
</gene>
<evidence type="ECO:0000256" key="1">
    <source>
        <dbReference type="ARBA" id="ARBA00022490"/>
    </source>
</evidence>
<comment type="domain">
    <text evidence="6">Contains large globular domains required for ATP hydrolysis at each terminus and a third globular domain forming a flexible hinge near the middle of the molecule. These domains are separated by coiled-coil structures.</text>
</comment>
<keyword evidence="3 6" id="KW-0067">ATP-binding</keyword>
<dbReference type="GO" id="GO:0005694">
    <property type="term" value="C:chromosome"/>
    <property type="evidence" value="ECO:0007669"/>
    <property type="project" value="InterPro"/>
</dbReference>
<dbReference type="InterPro" id="IPR003395">
    <property type="entry name" value="RecF/RecN/SMC_N"/>
</dbReference>
<dbReference type="InterPro" id="IPR036277">
    <property type="entry name" value="SMC_hinge_sf"/>
</dbReference>
<sequence>MYLKRLEIQGFKSFANKTTLDFLPPKDSFFSITAIVGPNGSGKSNVTDAIRWVMGEQSMKQVRAKKGEDVIFSGSESHGAMSVAEVIMTLDNTGGDTGLDYPEIIITRRLYRSGESEYLVNNNAVRLIDIHLLLARAKFAEGAYSIVSQGMIDRLLTVSPSERKEFFDEACGIKEQQIKQHQAMLKLNRTGENMRQADVLLAEVEPRLRMLTKQVKKLEQRQEVETKLVAAQEEYYFTIYSKNKADTDELKARLAIADAKYRDTFSELEKVQAELAELARGSSRQEVFDTLQARYQETVRAKNDLERQLAIIAGQMQTEYSQAGQQNVAWLESKIEELKNNEARLKAQVQTANIEAEKRQKEADLIKKKGETIATEQTQLRLKISRLQSELFKDQSEQSYRELSGLTAVKAVLEAKNRFGKVHGLVAELGEVDDQCRLALEVAAGAHLSSIVVEDEQVARLAIEYLRENRFGVATFLPLNKIQPRQAYGDLNAMVGQPGVLGKAIDLVRFDKKFDNIFSMMLENTLVVENLKAAERLGIGRARMVTLDGDLVEQKGIMRGGWRNKKNTVGFFSKLSLAKDDQLAELQAAIALETHNLADLEREYEAAKAKLMEATIQTKTAATESSLVQRQFDQNQAELARLVHDLSLVKASPEEYGEQLKKLAKTKTNLEKQKATLEKAVEVIADEIEDYNRKEEAKKQRVFSLQETMQAKQGSVNTIIAERNDLRIEAAKLETKHEDLAQEVLSDMKISLHSIIERVKIKVDVSRLDILAKAIENLKYQLSLIGGIDEEVVKEHAATKEKYDFLMKQLDDLKKATADLTTMIEELDDLMKKRRATAFKKIRKDFDRYFKILFGGGSADLEEIYGEPPAEDITLPDGTVVSAEEAAAMEGQPAEPTKKKDKILTGIEVLANPPGKKVKYLNMLSGGERTLTSIALISAILYHNPSPFVVLDEVEAALDEANTQRFARIISELSTHSQFIIVTHNRVTMHAANALYGVVMQGDGISKLLSVKIEDVPHYDEPTKTHA</sequence>
<dbReference type="GO" id="GO:0016887">
    <property type="term" value="F:ATP hydrolysis activity"/>
    <property type="evidence" value="ECO:0007669"/>
    <property type="project" value="InterPro"/>
</dbReference>
<comment type="subunit">
    <text evidence="6">Homodimer.</text>
</comment>
<evidence type="ECO:0000259" key="7">
    <source>
        <dbReference type="SMART" id="SM00968"/>
    </source>
</evidence>
<feature type="coiled-coil region" evidence="6">
    <location>
        <begin position="796"/>
        <end position="833"/>
    </location>
</feature>
<reference evidence="8 9" key="1">
    <citation type="journal article" date="2016" name="Nat. Commun.">
        <title>Thousands of microbial genomes shed light on interconnected biogeochemical processes in an aquifer system.</title>
        <authorList>
            <person name="Anantharaman K."/>
            <person name="Brown C.T."/>
            <person name="Hug L.A."/>
            <person name="Sharon I."/>
            <person name="Castelle C.J."/>
            <person name="Probst A.J."/>
            <person name="Thomas B.C."/>
            <person name="Singh A."/>
            <person name="Wilkins M.J."/>
            <person name="Karaoz U."/>
            <person name="Brodie E.L."/>
            <person name="Williams K.H."/>
            <person name="Hubbard S.S."/>
            <person name="Banfield J.F."/>
        </authorList>
    </citation>
    <scope>NUCLEOTIDE SEQUENCE [LARGE SCALE GENOMIC DNA]</scope>
</reference>
<dbReference type="GO" id="GO:0005524">
    <property type="term" value="F:ATP binding"/>
    <property type="evidence" value="ECO:0007669"/>
    <property type="project" value="UniProtKB-UniRule"/>
</dbReference>
<proteinExistence type="inferred from homology"/>
<dbReference type="PIRSF" id="PIRSF005719">
    <property type="entry name" value="SMC"/>
    <property type="match status" value="1"/>
</dbReference>
<dbReference type="GO" id="GO:0006260">
    <property type="term" value="P:DNA replication"/>
    <property type="evidence" value="ECO:0007669"/>
    <property type="project" value="UniProtKB-UniRule"/>
</dbReference>
<dbReference type="SUPFAM" id="SSF75553">
    <property type="entry name" value="Smc hinge domain"/>
    <property type="match status" value="1"/>
</dbReference>
<dbReference type="STRING" id="1798689.A3I29_01805"/>
<dbReference type="GO" id="GO:0007059">
    <property type="term" value="P:chromosome segregation"/>
    <property type="evidence" value="ECO:0007669"/>
    <property type="project" value="UniProtKB-UniRule"/>
</dbReference>
<comment type="similarity">
    <text evidence="6">Belongs to the SMC family.</text>
</comment>
<dbReference type="Proteomes" id="UP000178726">
    <property type="component" value="Unassembled WGS sequence"/>
</dbReference>
<dbReference type="Gene3D" id="3.40.50.300">
    <property type="entry name" value="P-loop containing nucleotide triphosphate hydrolases"/>
    <property type="match status" value="2"/>
</dbReference>
<comment type="caution">
    <text evidence="8">The sequence shown here is derived from an EMBL/GenBank/DDBJ whole genome shotgun (WGS) entry which is preliminary data.</text>
</comment>
<keyword evidence="5 6" id="KW-0238">DNA-binding</keyword>
<dbReference type="InterPro" id="IPR024704">
    <property type="entry name" value="SMC"/>
</dbReference>
<evidence type="ECO:0000256" key="3">
    <source>
        <dbReference type="ARBA" id="ARBA00022840"/>
    </source>
</evidence>
<name>A0A1F6N970_9BACT</name>
<dbReference type="GO" id="GO:0005737">
    <property type="term" value="C:cytoplasm"/>
    <property type="evidence" value="ECO:0007669"/>
    <property type="project" value="UniProtKB-SubCell"/>
</dbReference>
<feature type="coiled-coil region" evidence="6">
    <location>
        <begin position="201"/>
        <end position="228"/>
    </location>
</feature>
<dbReference type="Pfam" id="PF02463">
    <property type="entry name" value="SMC_N"/>
    <property type="match status" value="1"/>
</dbReference>
<keyword evidence="4 6" id="KW-0175">Coiled coil</keyword>
<evidence type="ECO:0000256" key="4">
    <source>
        <dbReference type="ARBA" id="ARBA00023054"/>
    </source>
</evidence>
<dbReference type="GO" id="GO:0003677">
    <property type="term" value="F:DNA binding"/>
    <property type="evidence" value="ECO:0007669"/>
    <property type="project" value="UniProtKB-UniRule"/>
</dbReference>
<evidence type="ECO:0000256" key="2">
    <source>
        <dbReference type="ARBA" id="ARBA00022741"/>
    </source>
</evidence>
<dbReference type="Gene3D" id="1.10.287.1490">
    <property type="match status" value="1"/>
</dbReference>
<dbReference type="SUPFAM" id="SSF52540">
    <property type="entry name" value="P-loop containing nucleoside triphosphate hydrolases"/>
    <property type="match status" value="1"/>
</dbReference>
<dbReference type="AlphaFoldDB" id="A0A1F6N970"/>
<feature type="domain" description="SMC hinge" evidence="7">
    <location>
        <begin position="420"/>
        <end position="538"/>
    </location>
</feature>
<feature type="coiled-coil region" evidence="6">
    <location>
        <begin position="583"/>
        <end position="617"/>
    </location>
</feature>
<comment type="subcellular location">
    <subcellularLocation>
        <location evidence="6">Cytoplasm</location>
    </subcellularLocation>
</comment>
<feature type="coiled-coil region" evidence="6">
    <location>
        <begin position="288"/>
        <end position="362"/>
    </location>
</feature>
<evidence type="ECO:0000256" key="5">
    <source>
        <dbReference type="ARBA" id="ARBA00023125"/>
    </source>
</evidence>
<evidence type="ECO:0000256" key="6">
    <source>
        <dbReference type="HAMAP-Rule" id="MF_01894"/>
    </source>
</evidence>
<feature type="binding site" evidence="6">
    <location>
        <begin position="38"/>
        <end position="45"/>
    </location>
    <ligand>
        <name>ATP</name>
        <dbReference type="ChEBI" id="CHEBI:30616"/>
    </ligand>
</feature>
<dbReference type="Pfam" id="PF06470">
    <property type="entry name" value="SMC_hinge"/>
    <property type="match status" value="1"/>
</dbReference>
<dbReference type="GO" id="GO:0030261">
    <property type="term" value="P:chromosome condensation"/>
    <property type="evidence" value="ECO:0007669"/>
    <property type="project" value="InterPro"/>
</dbReference>
<dbReference type="SMART" id="SM00968">
    <property type="entry name" value="SMC_hinge"/>
    <property type="match status" value="1"/>
</dbReference>
<feature type="coiled-coil region" evidence="6">
    <location>
        <begin position="660"/>
        <end position="743"/>
    </location>
</feature>
<keyword evidence="2 6" id="KW-0547">Nucleotide-binding</keyword>
<dbReference type="Gene3D" id="3.30.70.1620">
    <property type="match status" value="1"/>
</dbReference>
<dbReference type="PANTHER" id="PTHR43977">
    <property type="entry name" value="STRUCTURAL MAINTENANCE OF CHROMOSOMES PROTEIN 3"/>
    <property type="match status" value="1"/>
</dbReference>
<comment type="function">
    <text evidence="6">Required for chromosome condensation and partitioning.</text>
</comment>
<evidence type="ECO:0000313" key="8">
    <source>
        <dbReference type="EMBL" id="OGH80485.1"/>
    </source>
</evidence>
<organism evidence="8 9">
    <name type="scientific">Candidatus Magasanikbacteria bacterium RIFCSPLOWO2_02_FULL_44_11</name>
    <dbReference type="NCBI Taxonomy" id="1798689"/>
    <lineage>
        <taxon>Bacteria</taxon>
        <taxon>Candidatus Magasanikiibacteriota</taxon>
    </lineage>
</organism>
<dbReference type="GO" id="GO:0007062">
    <property type="term" value="P:sister chromatid cohesion"/>
    <property type="evidence" value="ECO:0007669"/>
    <property type="project" value="InterPro"/>
</dbReference>
<accession>A0A1F6N970</accession>
<protein>
    <recommendedName>
        <fullName evidence="6">Chromosome partition protein Smc</fullName>
    </recommendedName>
</protein>
<dbReference type="InterPro" id="IPR027417">
    <property type="entry name" value="P-loop_NTPase"/>
</dbReference>
<dbReference type="HAMAP" id="MF_01894">
    <property type="entry name" value="Smc_prok"/>
    <property type="match status" value="1"/>
</dbReference>
<keyword evidence="1 6" id="KW-0963">Cytoplasm</keyword>
<dbReference type="InterPro" id="IPR010935">
    <property type="entry name" value="SMC_hinge"/>
</dbReference>
<evidence type="ECO:0000313" key="9">
    <source>
        <dbReference type="Proteomes" id="UP000178726"/>
    </source>
</evidence>
<dbReference type="InterPro" id="IPR011890">
    <property type="entry name" value="SMC_prok"/>
</dbReference>
<dbReference type="EMBL" id="MFQK01000045">
    <property type="protein sequence ID" value="OGH80485.1"/>
    <property type="molecule type" value="Genomic_DNA"/>
</dbReference>